<proteinExistence type="predicted"/>
<reference evidence="2 3" key="1">
    <citation type="submission" date="2013-02" db="EMBL/GenBank/DDBJ databases">
        <title>The Genome Annotation of Plasmodium falciparum Vietnam Oak-Knoll (FVO).</title>
        <authorList>
            <consortium name="The Broad Institute Genome Sequencing Platform"/>
            <consortium name="The Broad Institute Genome Sequencing Center for Infectious Disease"/>
            <person name="Neafsey D."/>
            <person name="Hoffman S."/>
            <person name="Volkman S."/>
            <person name="Rosenthal P."/>
            <person name="Walker B."/>
            <person name="Young S.K."/>
            <person name="Zeng Q."/>
            <person name="Gargeya S."/>
            <person name="Fitzgerald M."/>
            <person name="Haas B."/>
            <person name="Abouelleil A."/>
            <person name="Allen A.W."/>
            <person name="Alvarado L."/>
            <person name="Arachchi H.M."/>
            <person name="Berlin A.M."/>
            <person name="Chapman S.B."/>
            <person name="Gainer-Dewar J."/>
            <person name="Goldberg J."/>
            <person name="Griggs A."/>
            <person name="Gujja S."/>
            <person name="Hansen M."/>
            <person name="Howarth C."/>
            <person name="Imamovic A."/>
            <person name="Ireland A."/>
            <person name="Larimer J."/>
            <person name="McCowan C."/>
            <person name="Murphy C."/>
            <person name="Pearson M."/>
            <person name="Poon T.W."/>
            <person name="Priest M."/>
            <person name="Roberts A."/>
            <person name="Saif S."/>
            <person name="Shea T."/>
            <person name="Sisk P."/>
            <person name="Sykes S."/>
            <person name="Wortman J."/>
            <person name="Nusbaum C."/>
            <person name="Birren B."/>
        </authorList>
    </citation>
    <scope>NUCLEOTIDE SEQUENCE [LARGE SCALE GENOMIC DNA]</scope>
    <source>
        <strain evidence="3">Vietnam Oak-Knoll (FVO)</strain>
    </source>
</reference>
<dbReference type="Gene3D" id="3.40.50.300">
    <property type="entry name" value="P-loop containing nucleotide triphosphate hydrolases"/>
    <property type="match status" value="1"/>
</dbReference>
<organism evidence="2 3">
    <name type="scientific">Plasmodium falciparum Vietnam Oak-Knoll</name>
    <name type="common">FVO</name>
    <dbReference type="NCBI Taxonomy" id="1036723"/>
    <lineage>
        <taxon>Eukaryota</taxon>
        <taxon>Sar</taxon>
        <taxon>Alveolata</taxon>
        <taxon>Apicomplexa</taxon>
        <taxon>Aconoidasida</taxon>
        <taxon>Haemosporida</taxon>
        <taxon>Plasmodiidae</taxon>
        <taxon>Plasmodium</taxon>
        <taxon>Plasmodium (Laverania)</taxon>
    </lineage>
</organism>
<evidence type="ECO:0000313" key="3">
    <source>
        <dbReference type="Proteomes" id="UP000030690"/>
    </source>
</evidence>
<accession>A0A024VE30</accession>
<dbReference type="OrthoDB" id="372216at2759"/>
<feature type="compositionally biased region" description="Low complexity" evidence="1">
    <location>
        <begin position="166"/>
        <end position="179"/>
    </location>
</feature>
<feature type="region of interest" description="Disordered" evidence="1">
    <location>
        <begin position="156"/>
        <end position="179"/>
    </location>
</feature>
<dbReference type="InterPro" id="IPR027417">
    <property type="entry name" value="P-loop_NTPase"/>
</dbReference>
<evidence type="ECO:0000313" key="2">
    <source>
        <dbReference type="EMBL" id="ETW20689.1"/>
    </source>
</evidence>
<evidence type="ECO:0000256" key="1">
    <source>
        <dbReference type="SAM" id="MobiDB-lite"/>
    </source>
</evidence>
<dbReference type="AlphaFoldDB" id="A0A024VE30"/>
<dbReference type="Proteomes" id="UP000030690">
    <property type="component" value="Unassembled WGS sequence"/>
</dbReference>
<dbReference type="EMBL" id="KI925016">
    <property type="protein sequence ID" value="ETW20689.1"/>
    <property type="molecule type" value="Genomic_DNA"/>
</dbReference>
<gene>
    <name evidence="2" type="ORF">PFFVO_00449</name>
</gene>
<name>A0A024VE30_PLAFA</name>
<sequence length="744" mass="87991">MYLKYIKSTTMEKTDIGYLKIEDTIKKKLFSNNLKTIEELSTNYLENVNFKEVNFIQAEIFKQHMKELGLKETQEKGDNEQNVHSIKRYYKDIYSISDHEKYCTRKKKNIYCSYMNKSERFNGNDKDLSSASSYNSSYNLSSNISCDISNDRSSDLSSDLSDDKSTNSSSISSNSSLNSSFYHTQPRMSSSYEGLIHEHNTNMYTSIRCNNINDYVNNKNDKDKKTKKTLPYKKQNSLEENFLIYSDFMKKNIKNKKYYKTTINSLNNLLCDGIETTQLYYFYGEKTKINKIILINLLYDIIVNNSYDNRRLSINNESIIFIYFSHINDISKILHIVTNKLKRDEQCEYNITEDDILQRFYMLRIKNISEIISFLSYIKEHSLKNKWNVYCDNKNYNNKEENYIKSDHYNNNVYVKMEHGNKYNTHQYNNYIHNKNDRLKNISCITIYNFTNLLKNININNPFDYFYLIRELKIVASMLNIAILIFDVAKHEGVDSNHNNKNNKKELKMKNITTQNDKEYNNTGTTATTRMIIINNNKNNNNNNNNNNKCESAVNSHNNLYHNFINQSHQDINQEPYTHIIDNKDIISTQKKKIYMTNMKQNNINMENYSSDTTSNDTIIYEENSKNSSLSDLTDLNINNNVSNNQHINHFSYTMNNPNNHSIKTINQNNDNITFLYNSNISFRINKIPLPFQIYNNFNIVVQIDLIQKIKKKKFIRFTLIKSQKNIKYLYSYSYIKKNILIDM</sequence>
<protein>
    <submittedName>
        <fullName evidence="2">Uncharacterized protein</fullName>
    </submittedName>
</protein>
<reference evidence="2 3" key="2">
    <citation type="submission" date="2013-02" db="EMBL/GenBank/DDBJ databases">
        <title>The Genome Sequence of Plasmodium falciparum Vietnam Oak-Knoll (FVO).</title>
        <authorList>
            <consortium name="The Broad Institute Genome Sequencing Platform"/>
            <consortium name="The Broad Institute Genome Sequencing Center for Infectious Disease"/>
            <person name="Neafsey D."/>
            <person name="Cheeseman I."/>
            <person name="Volkman S."/>
            <person name="Adams J."/>
            <person name="Walker B."/>
            <person name="Young S.K."/>
            <person name="Zeng Q."/>
            <person name="Gargeya S."/>
            <person name="Fitzgerald M."/>
            <person name="Haas B."/>
            <person name="Abouelleil A."/>
            <person name="Alvarado L."/>
            <person name="Arachchi H.M."/>
            <person name="Berlin A.M."/>
            <person name="Chapman S.B."/>
            <person name="Dewar J."/>
            <person name="Goldberg J."/>
            <person name="Griggs A."/>
            <person name="Gujja S."/>
            <person name="Hansen M."/>
            <person name="Howarth C."/>
            <person name="Imamovic A."/>
            <person name="Larimer J."/>
            <person name="McCowan C."/>
            <person name="Murphy C."/>
            <person name="Neiman D."/>
            <person name="Pearson M."/>
            <person name="Priest M."/>
            <person name="Roberts A."/>
            <person name="Saif S."/>
            <person name="Shea T."/>
            <person name="Sisk P."/>
            <person name="Sykes S."/>
            <person name="Wortman J."/>
            <person name="Nusbaum C."/>
            <person name="Birren B."/>
        </authorList>
    </citation>
    <scope>NUCLEOTIDE SEQUENCE [LARGE SCALE GENOMIC DNA]</scope>
    <source>
        <strain evidence="3">Vietnam Oak-Knoll (FVO)</strain>
    </source>
</reference>